<keyword evidence="2" id="KW-1185">Reference proteome</keyword>
<dbReference type="OrthoDB" id="2376673at2"/>
<protein>
    <submittedName>
        <fullName evidence="1">Uncharacterized protein</fullName>
    </submittedName>
</protein>
<accession>A0A101XSD1</accession>
<sequence>MAGAKGHAVQCAHCGSTQFKEEKIVALDASVMITKGMKVPAQTVSVSYQYTCAQCQTLLDESFEGGHLKIK</sequence>
<name>A0A101XSD1_9BACL</name>
<dbReference type="Proteomes" id="UP000053557">
    <property type="component" value="Unassembled WGS sequence"/>
</dbReference>
<dbReference type="EMBL" id="LPVJ01000009">
    <property type="protein sequence ID" value="KUO96655.1"/>
    <property type="molecule type" value="Genomic_DNA"/>
</dbReference>
<evidence type="ECO:0000313" key="2">
    <source>
        <dbReference type="Proteomes" id="UP000053557"/>
    </source>
</evidence>
<gene>
    <name evidence="1" type="ORF">ATW55_07440</name>
</gene>
<dbReference type="AlphaFoldDB" id="A0A101XSD1"/>
<organism evidence="1 2">
    <name type="scientific">Ferroacidibacillus organovorans</name>
    <dbReference type="NCBI Taxonomy" id="1765683"/>
    <lineage>
        <taxon>Bacteria</taxon>
        <taxon>Bacillati</taxon>
        <taxon>Bacillota</taxon>
        <taxon>Bacilli</taxon>
        <taxon>Bacillales</taxon>
        <taxon>Alicyclobacillaceae</taxon>
        <taxon>Ferroacidibacillus</taxon>
    </lineage>
</organism>
<proteinExistence type="predicted"/>
<dbReference type="RefSeq" id="WP_067712188.1">
    <property type="nucleotide sequence ID" value="NZ_LPVJ01000009.1"/>
</dbReference>
<reference evidence="1 2" key="1">
    <citation type="submission" date="2015-12" db="EMBL/GenBank/DDBJ databases">
        <title>Draft genome sequence of Acidibacillus ferrooxidans ITV001, isolated from a chalcopyrite acid mine drainage site in Brazil.</title>
        <authorList>
            <person name="Dall'Agnol H."/>
            <person name="Nancucheo I."/>
            <person name="Johnson B."/>
            <person name="Oliveira R."/>
            <person name="Leite L."/>
            <person name="Pylro V."/>
            <person name="Nunes G.L."/>
            <person name="Tzotzos G."/>
            <person name="Fernandes G.R."/>
            <person name="Dutra J."/>
            <person name="Orellana S.C."/>
            <person name="Oliveira G."/>
        </authorList>
    </citation>
    <scope>NUCLEOTIDE SEQUENCE [LARGE SCALE GENOMIC DNA]</scope>
    <source>
        <strain evidence="2">ITV01</strain>
    </source>
</reference>
<comment type="caution">
    <text evidence="1">The sequence shown here is derived from an EMBL/GenBank/DDBJ whole genome shotgun (WGS) entry which is preliminary data.</text>
</comment>
<evidence type="ECO:0000313" key="1">
    <source>
        <dbReference type="EMBL" id="KUO96655.1"/>
    </source>
</evidence>